<evidence type="ECO:0000256" key="12">
    <source>
        <dbReference type="ARBA" id="ARBA00023235"/>
    </source>
</evidence>
<evidence type="ECO:0000256" key="9">
    <source>
        <dbReference type="ARBA" id="ARBA00023128"/>
    </source>
</evidence>
<dbReference type="HAMAP" id="MF_03176">
    <property type="entry name" value="PIF1"/>
    <property type="match status" value="1"/>
</dbReference>
<evidence type="ECO:0000313" key="18">
    <source>
        <dbReference type="Proteomes" id="UP000324748"/>
    </source>
</evidence>
<dbReference type="PANTHER" id="PTHR47642:SF5">
    <property type="entry name" value="ATP-DEPENDENT DNA HELICASE"/>
    <property type="match status" value="1"/>
</dbReference>
<evidence type="ECO:0000256" key="13">
    <source>
        <dbReference type="ARBA" id="ARBA00023242"/>
    </source>
</evidence>
<evidence type="ECO:0000259" key="16">
    <source>
        <dbReference type="SMART" id="SM00382"/>
    </source>
</evidence>
<evidence type="ECO:0000256" key="7">
    <source>
        <dbReference type="ARBA" id="ARBA00022840"/>
    </source>
</evidence>
<keyword evidence="10 14" id="KW-0233">DNA recombination</keyword>
<feature type="compositionally biased region" description="Polar residues" evidence="15">
    <location>
        <begin position="130"/>
        <end position="147"/>
    </location>
</feature>
<dbReference type="EC" id="5.6.2.3" evidence="14"/>
<dbReference type="InterPro" id="IPR051055">
    <property type="entry name" value="PIF1_helicase"/>
</dbReference>
<evidence type="ECO:0000256" key="15">
    <source>
        <dbReference type="SAM" id="MobiDB-lite"/>
    </source>
</evidence>
<feature type="compositionally biased region" description="Polar residues" evidence="15">
    <location>
        <begin position="58"/>
        <end position="70"/>
    </location>
</feature>
<keyword evidence="4 14" id="KW-0227">DNA damage</keyword>
<comment type="caution">
    <text evidence="17">The sequence shown here is derived from an EMBL/GenBank/DDBJ whole genome shotgun (WGS) entry which is preliminary data.</text>
</comment>
<keyword evidence="5 14" id="KW-0378">Hydrolase</keyword>
<sequence>MFEGNMGVSIWRRAFRSSMYPYKTATNNNNKRPLNRIDNSNTSTEQQQQQQQPKPTGKLSSLSRQWSSNEPQPPKNLPSSQPPPQSSSQPSWQLDQEEWPPTPPQPDPPSKKPKPNNNISYPTSAIRYPPQNQNNQKNTLERTTSANKALPWELPAPQNPRNNNQINGSSSSSSSKSVAFNQLQGIGKQNKSDAIIKSHLNNPNMSIAAKVSLSPEQQSVLDLVLKGESIFFTGSAGTGKSVLLRHIIAALKRSYSSRPDAVAITASTGMAACAIGGTTIHSFAGIGLALEPKDILLGKVKRNRKAAGKWMRTKVLIIDEISMVDGELFDKLAYIACKMKKSEKPFGGIQVVIAGDFFQLPPVSKGKVSFAFNASSWSECIPKTINLTQVFRQKDSTFIDMLNEMRMGELTRDSIQRFYKLSRELNFGDGIEPTELYPTRNEVERSNATRLAALKTEARVYAAIDSGKAPPEQRARDLANMMAVPSLTLKKDAQVMMIKNHAGEDGPAWLVNGLVGKVVDFVDPDITPDYLLHQQRTREEAEAVDLSGIFSDDDSDLEIKPRPISSKPSAFPPLRGAAKIEAEAKGLPTTANTSTTPKSNGGLVPLVEWFLMNGKREFTVVKRAEFKVENMDGEVQSRRSQLPLILAWAMSIHKSQGQTLQRVKVDLGKVFEKGQIYVALSRATSLEGLQVLRFDPKKVMAHPDVILWSKNNLVTGSSL</sequence>
<evidence type="ECO:0000256" key="4">
    <source>
        <dbReference type="ARBA" id="ARBA00022763"/>
    </source>
</evidence>
<comment type="function">
    <text evidence="14">DNA-dependent ATPase and 5'-3' DNA helicase required for the maintenance of both mitochondrial and nuclear genome stability.</text>
</comment>
<keyword evidence="12 14" id="KW-0413">Isomerase</keyword>
<dbReference type="GO" id="GO:0005739">
    <property type="term" value="C:mitochondrion"/>
    <property type="evidence" value="ECO:0007669"/>
    <property type="project" value="UniProtKB-SubCell"/>
</dbReference>
<dbReference type="FunFam" id="3.40.50.300:FF:001226">
    <property type="entry name" value="ATP-dependent DNA helicase PIF1"/>
    <property type="match status" value="1"/>
</dbReference>
<evidence type="ECO:0000256" key="11">
    <source>
        <dbReference type="ARBA" id="ARBA00023204"/>
    </source>
</evidence>
<dbReference type="OrthoDB" id="2499199at2759"/>
<accession>A0A5B0N0I5</accession>
<evidence type="ECO:0000256" key="14">
    <source>
        <dbReference type="HAMAP-Rule" id="MF_03176"/>
    </source>
</evidence>
<keyword evidence="18" id="KW-1185">Reference proteome</keyword>
<proteinExistence type="inferred from homology"/>
<dbReference type="AlphaFoldDB" id="A0A5B0N0I5"/>
<dbReference type="SMART" id="SM00382">
    <property type="entry name" value="AAA"/>
    <property type="match status" value="1"/>
</dbReference>
<evidence type="ECO:0000256" key="3">
    <source>
        <dbReference type="ARBA" id="ARBA00022741"/>
    </source>
</evidence>
<organism evidence="17 18">
    <name type="scientific">Puccinia graminis f. sp. tritici</name>
    <dbReference type="NCBI Taxonomy" id="56615"/>
    <lineage>
        <taxon>Eukaryota</taxon>
        <taxon>Fungi</taxon>
        <taxon>Dikarya</taxon>
        <taxon>Basidiomycota</taxon>
        <taxon>Pucciniomycotina</taxon>
        <taxon>Pucciniomycetes</taxon>
        <taxon>Pucciniales</taxon>
        <taxon>Pucciniaceae</taxon>
        <taxon>Puccinia</taxon>
    </lineage>
</organism>
<keyword evidence="9 14" id="KW-0496">Mitochondrion</keyword>
<dbReference type="EMBL" id="VSWC01000119">
    <property type="protein sequence ID" value="KAA1082751.1"/>
    <property type="molecule type" value="Genomic_DNA"/>
</dbReference>
<dbReference type="InterPro" id="IPR048293">
    <property type="entry name" value="PIF1_RRM3_pfh1"/>
</dbReference>
<dbReference type="CDD" id="cd18037">
    <property type="entry name" value="DEXSc_Pif1_like"/>
    <property type="match status" value="1"/>
</dbReference>
<evidence type="ECO:0000256" key="10">
    <source>
        <dbReference type="ARBA" id="ARBA00023172"/>
    </source>
</evidence>
<dbReference type="Proteomes" id="UP000324748">
    <property type="component" value="Unassembled WGS sequence"/>
</dbReference>
<comment type="catalytic activity">
    <reaction evidence="14">
        <text>ATP + H2O = ADP + phosphate + H(+)</text>
        <dbReference type="Rhea" id="RHEA:13065"/>
        <dbReference type="ChEBI" id="CHEBI:15377"/>
        <dbReference type="ChEBI" id="CHEBI:15378"/>
        <dbReference type="ChEBI" id="CHEBI:30616"/>
        <dbReference type="ChEBI" id="CHEBI:43474"/>
        <dbReference type="ChEBI" id="CHEBI:456216"/>
        <dbReference type="EC" id="5.6.2.3"/>
    </reaction>
</comment>
<dbReference type="GO" id="GO:0006281">
    <property type="term" value="P:DNA repair"/>
    <property type="evidence" value="ECO:0007669"/>
    <property type="project" value="UniProtKB-UniRule"/>
</dbReference>
<reference evidence="17 18" key="1">
    <citation type="submission" date="2019-05" db="EMBL/GenBank/DDBJ databases">
        <title>Emergence of the Ug99 lineage of the wheat stem rust pathogen through somatic hybridization.</title>
        <authorList>
            <person name="Li F."/>
            <person name="Upadhyaya N.M."/>
            <person name="Sperschneider J."/>
            <person name="Matny O."/>
            <person name="Nguyen-Phuc H."/>
            <person name="Mago R."/>
            <person name="Raley C."/>
            <person name="Miller M.E."/>
            <person name="Silverstein K.A.T."/>
            <person name="Henningsen E."/>
            <person name="Hirsch C.D."/>
            <person name="Visser B."/>
            <person name="Pretorius Z.A."/>
            <person name="Steffenson B.J."/>
            <person name="Schwessinger B."/>
            <person name="Dodds P.N."/>
            <person name="Figueroa M."/>
        </authorList>
    </citation>
    <scope>NUCLEOTIDE SEQUENCE [LARGE SCALE GENOMIC DNA]</scope>
    <source>
        <strain evidence="17">21-0</strain>
    </source>
</reference>
<comment type="subcellular location">
    <subcellularLocation>
        <location evidence="2">Nucleus</location>
        <location evidence="2">Nucleolus</location>
    </subcellularLocation>
    <subcellularLocation>
        <location evidence="14">Nucleus</location>
    </subcellularLocation>
    <subcellularLocation>
        <location evidence="14">Mitochondrion</location>
    </subcellularLocation>
</comment>
<keyword evidence="11 14" id="KW-0234">DNA repair</keyword>
<dbReference type="Pfam" id="PF05970">
    <property type="entry name" value="PIF1"/>
    <property type="match status" value="1"/>
</dbReference>
<dbReference type="GO" id="GO:0006310">
    <property type="term" value="P:DNA recombination"/>
    <property type="evidence" value="ECO:0007669"/>
    <property type="project" value="UniProtKB-UniRule"/>
</dbReference>
<dbReference type="InterPro" id="IPR010285">
    <property type="entry name" value="DNA_helicase_pif1-like_DEAD"/>
</dbReference>
<gene>
    <name evidence="14" type="primary">PIF1</name>
    <name evidence="17" type="ORF">PGT21_050071</name>
</gene>
<name>A0A5B0N0I5_PUCGR</name>
<evidence type="ECO:0000256" key="5">
    <source>
        <dbReference type="ARBA" id="ARBA00022801"/>
    </source>
</evidence>
<dbReference type="GO" id="GO:0005524">
    <property type="term" value="F:ATP binding"/>
    <property type="evidence" value="ECO:0007669"/>
    <property type="project" value="UniProtKB-UniRule"/>
</dbReference>
<keyword evidence="8 14" id="KW-0238">DNA-binding</keyword>
<keyword evidence="7 14" id="KW-0067">ATP-binding</keyword>
<keyword evidence="3 14" id="KW-0547">Nucleotide-binding</keyword>
<dbReference type="GO" id="GO:0003697">
    <property type="term" value="F:single-stranded DNA binding"/>
    <property type="evidence" value="ECO:0007669"/>
    <property type="project" value="UniProtKB-ARBA"/>
</dbReference>
<feature type="binding site" evidence="14">
    <location>
        <begin position="234"/>
        <end position="241"/>
    </location>
    <ligand>
        <name>ATP</name>
        <dbReference type="ChEBI" id="CHEBI:30616"/>
    </ligand>
</feature>
<feature type="compositionally biased region" description="Polar residues" evidence="15">
    <location>
        <begin position="24"/>
        <end position="45"/>
    </location>
</feature>
<evidence type="ECO:0000313" key="17">
    <source>
        <dbReference type="EMBL" id="KAA1082751.1"/>
    </source>
</evidence>
<dbReference type="InterPro" id="IPR027417">
    <property type="entry name" value="P-loop_NTPase"/>
</dbReference>
<feature type="compositionally biased region" description="Polar residues" evidence="15">
    <location>
        <begin position="159"/>
        <end position="168"/>
    </location>
</feature>
<feature type="region of interest" description="Disordered" evidence="15">
    <location>
        <begin position="22"/>
        <end position="179"/>
    </location>
</feature>
<feature type="DNA-binding region" evidence="14">
    <location>
        <begin position="675"/>
        <end position="694"/>
    </location>
</feature>
<dbReference type="GO" id="GO:0043139">
    <property type="term" value="F:5'-3' DNA helicase activity"/>
    <property type="evidence" value="ECO:0007669"/>
    <property type="project" value="UniProtKB-UniRule"/>
</dbReference>
<evidence type="ECO:0000256" key="6">
    <source>
        <dbReference type="ARBA" id="ARBA00022806"/>
    </source>
</evidence>
<feature type="domain" description="AAA+ ATPase" evidence="16">
    <location>
        <begin position="226"/>
        <end position="432"/>
    </location>
</feature>
<dbReference type="GO" id="GO:0016887">
    <property type="term" value="F:ATP hydrolysis activity"/>
    <property type="evidence" value="ECO:0007669"/>
    <property type="project" value="RHEA"/>
</dbReference>
<feature type="compositionally biased region" description="Pro residues" evidence="15">
    <location>
        <begin position="71"/>
        <end position="85"/>
    </location>
</feature>
<dbReference type="InterPro" id="IPR003593">
    <property type="entry name" value="AAA+_ATPase"/>
</dbReference>
<dbReference type="GO" id="GO:0000723">
    <property type="term" value="P:telomere maintenance"/>
    <property type="evidence" value="ECO:0007669"/>
    <property type="project" value="InterPro"/>
</dbReference>
<dbReference type="Gene3D" id="3.40.50.300">
    <property type="entry name" value="P-loop containing nucleotide triphosphate hydrolases"/>
    <property type="match status" value="2"/>
</dbReference>
<evidence type="ECO:0000256" key="2">
    <source>
        <dbReference type="ARBA" id="ARBA00004604"/>
    </source>
</evidence>
<dbReference type="CDD" id="cd18809">
    <property type="entry name" value="SF1_C_RecD"/>
    <property type="match status" value="1"/>
</dbReference>
<comment type="subunit">
    <text evidence="14">Monomer.</text>
</comment>
<keyword evidence="6 14" id="KW-0347">Helicase</keyword>
<dbReference type="SUPFAM" id="SSF52540">
    <property type="entry name" value="P-loop containing nucleoside triphosphate hydrolases"/>
    <property type="match status" value="2"/>
</dbReference>
<comment type="cofactor">
    <cofactor evidence="1 14">
        <name>Mg(2+)</name>
        <dbReference type="ChEBI" id="CHEBI:18420"/>
    </cofactor>
</comment>
<keyword evidence="13 14" id="KW-0539">Nucleus</keyword>
<evidence type="ECO:0000256" key="1">
    <source>
        <dbReference type="ARBA" id="ARBA00001946"/>
    </source>
</evidence>
<dbReference type="GO" id="GO:0005730">
    <property type="term" value="C:nucleolus"/>
    <property type="evidence" value="ECO:0007669"/>
    <property type="project" value="UniProtKB-SubCell"/>
</dbReference>
<dbReference type="PANTHER" id="PTHR47642">
    <property type="entry name" value="ATP-DEPENDENT DNA HELICASE"/>
    <property type="match status" value="1"/>
</dbReference>
<comment type="similarity">
    <text evidence="14">Belongs to the helicase family. PIF1 subfamily.</text>
</comment>
<protein>
    <recommendedName>
        <fullName evidence="14">ATP-dependent DNA helicase PIF1</fullName>
        <ecNumber evidence="14">5.6.2.3</ecNumber>
    </recommendedName>
    <alternativeName>
        <fullName evidence="14">DNA 5'-3' helicase PIF1</fullName>
    </alternativeName>
    <alternativeName>
        <fullName evidence="14">DNA repair and recombination helicase PIF1</fullName>
    </alternativeName>
</protein>
<evidence type="ECO:0000256" key="8">
    <source>
        <dbReference type="ARBA" id="ARBA00023125"/>
    </source>
</evidence>